<dbReference type="Proteomes" id="UP000574133">
    <property type="component" value="Unassembled WGS sequence"/>
</dbReference>
<dbReference type="CDD" id="cd12797">
    <property type="entry name" value="M23_peptidase"/>
    <property type="match status" value="1"/>
</dbReference>
<dbReference type="InterPro" id="IPR057309">
    <property type="entry name" value="PcsB_CC"/>
</dbReference>
<dbReference type="GO" id="GO:0004222">
    <property type="term" value="F:metalloendopeptidase activity"/>
    <property type="evidence" value="ECO:0007669"/>
    <property type="project" value="TreeGrafter"/>
</dbReference>
<evidence type="ECO:0000313" key="8">
    <source>
        <dbReference type="Proteomes" id="UP000574133"/>
    </source>
</evidence>
<evidence type="ECO:0000256" key="3">
    <source>
        <dbReference type="SAM" id="MobiDB-lite"/>
    </source>
</evidence>
<feature type="coiled-coil region" evidence="2">
    <location>
        <begin position="172"/>
        <end position="252"/>
    </location>
</feature>
<evidence type="ECO:0000259" key="6">
    <source>
        <dbReference type="Pfam" id="PF24568"/>
    </source>
</evidence>
<gene>
    <name evidence="7" type="ORF">H4Q31_08555</name>
</gene>
<dbReference type="InterPro" id="IPR050570">
    <property type="entry name" value="Cell_wall_metabolism_enzyme"/>
</dbReference>
<reference evidence="7 8" key="1">
    <citation type="submission" date="2020-08" db="EMBL/GenBank/DDBJ databases">
        <title>Cohnella phylogeny.</title>
        <authorList>
            <person name="Dunlap C."/>
        </authorList>
    </citation>
    <scope>NUCLEOTIDE SEQUENCE [LARGE SCALE GENOMIC DNA]</scope>
    <source>
        <strain evidence="7 8">DSM 103658</strain>
    </source>
</reference>
<dbReference type="Gene3D" id="2.70.70.10">
    <property type="entry name" value="Glucose Permease (Domain IIA)"/>
    <property type="match status" value="1"/>
</dbReference>
<evidence type="ECO:0000256" key="4">
    <source>
        <dbReference type="SAM" id="SignalP"/>
    </source>
</evidence>
<dbReference type="Gene3D" id="6.10.250.3150">
    <property type="match status" value="1"/>
</dbReference>
<evidence type="ECO:0000313" key="7">
    <source>
        <dbReference type="EMBL" id="MBB6677372.1"/>
    </source>
</evidence>
<dbReference type="RefSeq" id="WP_185178654.1">
    <property type="nucleotide sequence ID" value="NZ_CBCSEP010000003.1"/>
</dbReference>
<dbReference type="Pfam" id="PF24568">
    <property type="entry name" value="CC_PcsB"/>
    <property type="match status" value="1"/>
</dbReference>
<dbReference type="SUPFAM" id="SSF51261">
    <property type="entry name" value="Duplicated hybrid motif"/>
    <property type="match status" value="1"/>
</dbReference>
<keyword evidence="2" id="KW-0175">Coiled coil</keyword>
<dbReference type="InterPro" id="IPR016047">
    <property type="entry name" value="M23ase_b-sheet_dom"/>
</dbReference>
<feature type="domain" description="Peptidoglycan hydrolase PcsB coiled-coil" evidence="6">
    <location>
        <begin position="110"/>
        <end position="182"/>
    </location>
</feature>
<evidence type="ECO:0000259" key="5">
    <source>
        <dbReference type="Pfam" id="PF01551"/>
    </source>
</evidence>
<evidence type="ECO:0000256" key="1">
    <source>
        <dbReference type="ARBA" id="ARBA00022729"/>
    </source>
</evidence>
<comment type="caution">
    <text evidence="7">The sequence shown here is derived from an EMBL/GenBank/DDBJ whole genome shotgun (WGS) entry which is preliminary data.</text>
</comment>
<feature type="chain" id="PRO_5032520782" evidence="4">
    <location>
        <begin position="29"/>
        <end position="394"/>
    </location>
</feature>
<dbReference type="PANTHER" id="PTHR21666">
    <property type="entry name" value="PEPTIDASE-RELATED"/>
    <property type="match status" value="1"/>
</dbReference>
<proteinExistence type="predicted"/>
<dbReference type="EMBL" id="JACJVN010000031">
    <property type="protein sequence ID" value="MBB6677372.1"/>
    <property type="molecule type" value="Genomic_DNA"/>
</dbReference>
<dbReference type="InterPro" id="IPR011055">
    <property type="entry name" value="Dup_hybrid_motif"/>
</dbReference>
<accession>A0A841T8W1</accession>
<keyword evidence="8" id="KW-1185">Reference proteome</keyword>
<keyword evidence="1 4" id="KW-0732">Signal</keyword>
<protein>
    <submittedName>
        <fullName evidence="7">Peptidoglycan DD-metalloendopeptidase family protein</fullName>
    </submittedName>
</protein>
<dbReference type="PROSITE" id="PS51257">
    <property type="entry name" value="PROKAR_LIPOPROTEIN"/>
    <property type="match status" value="1"/>
</dbReference>
<dbReference type="Pfam" id="PF01551">
    <property type="entry name" value="Peptidase_M23"/>
    <property type="match status" value="1"/>
</dbReference>
<organism evidence="7 8">
    <name type="scientific">Cohnella lubricantis</name>
    <dbReference type="NCBI Taxonomy" id="2163172"/>
    <lineage>
        <taxon>Bacteria</taxon>
        <taxon>Bacillati</taxon>
        <taxon>Bacillota</taxon>
        <taxon>Bacilli</taxon>
        <taxon>Bacillales</taxon>
        <taxon>Paenibacillaceae</taxon>
        <taxon>Cohnella</taxon>
    </lineage>
</organism>
<evidence type="ECO:0000256" key="2">
    <source>
        <dbReference type="SAM" id="Coils"/>
    </source>
</evidence>
<feature type="signal peptide" evidence="4">
    <location>
        <begin position="1"/>
        <end position="28"/>
    </location>
</feature>
<feature type="region of interest" description="Disordered" evidence="3">
    <location>
        <begin position="46"/>
        <end position="69"/>
    </location>
</feature>
<dbReference type="PANTHER" id="PTHR21666:SF289">
    <property type="entry name" value="L-ALA--D-GLU ENDOPEPTIDASE"/>
    <property type="match status" value="1"/>
</dbReference>
<name>A0A841T8W1_9BACL</name>
<feature type="domain" description="M23ase beta-sheet core" evidence="5">
    <location>
        <begin position="293"/>
        <end position="389"/>
    </location>
</feature>
<dbReference type="AlphaFoldDB" id="A0A841T8W1"/>
<dbReference type="SUPFAM" id="SSF57997">
    <property type="entry name" value="Tropomyosin"/>
    <property type="match status" value="1"/>
</dbReference>
<sequence>MFVRRKLVAVVAMLIAFACLVRPYDSHAETQLEKIEKQLKQIQQQMNEASKSKKEAEQEAQALSEQKEATKEELEQLMQQLAQASDQLDATQKKVDEAQEKLLQTTQELEDAEEQRQNKDELLQSRLRLMYTNGAVSYLDVLLSSTSFSDFISRFDALQSITAQDKLVLTQAEEYEALVTEKKAQVESELKEVEALYNELADRKAALEVKEQSKEAMVAKLSEKIEETDDISEEAEKAMVDLAKQYSEALTKKNQLKTYYTGGKLGLPLKASYRISSPFGYRTHPVTGEKEKLHTGIDMAVPKGTPIYAAESGVVITAQSVSGYGNTIIIDHGGGLWTLYGHIMPGGILVKNGETVKRGEKIGLVGMTGTATGYHLHFEVRKDGKAVDPAPYLK</sequence>